<evidence type="ECO:0000256" key="4">
    <source>
        <dbReference type="ARBA" id="ARBA00022598"/>
    </source>
</evidence>
<dbReference type="InterPro" id="IPR036291">
    <property type="entry name" value="NAD(P)-bd_dom_sf"/>
</dbReference>
<dbReference type="Gene3D" id="3.30.559.10">
    <property type="entry name" value="Chloramphenicol acetyltransferase-like domain"/>
    <property type="match status" value="1"/>
</dbReference>
<organism evidence="6 7">
    <name type="scientific">Actinokineospora xionganensis</name>
    <dbReference type="NCBI Taxonomy" id="2684470"/>
    <lineage>
        <taxon>Bacteria</taxon>
        <taxon>Bacillati</taxon>
        <taxon>Actinomycetota</taxon>
        <taxon>Actinomycetes</taxon>
        <taxon>Pseudonocardiales</taxon>
        <taxon>Pseudonocardiaceae</taxon>
        <taxon>Actinokineospora</taxon>
    </lineage>
</organism>
<dbReference type="CDD" id="cd05235">
    <property type="entry name" value="SDR_e1"/>
    <property type="match status" value="1"/>
</dbReference>
<dbReference type="SUPFAM" id="SSF52777">
    <property type="entry name" value="CoA-dependent acyltransferases"/>
    <property type="match status" value="2"/>
</dbReference>
<keyword evidence="2" id="KW-0596">Phosphopantetheine</keyword>
<dbReference type="SUPFAM" id="SSF47336">
    <property type="entry name" value="ACP-like"/>
    <property type="match status" value="1"/>
</dbReference>
<dbReference type="InterPro" id="IPR025110">
    <property type="entry name" value="AMP-bd_C"/>
</dbReference>
<evidence type="ECO:0000313" key="7">
    <source>
        <dbReference type="Proteomes" id="UP000734823"/>
    </source>
</evidence>
<comment type="caution">
    <text evidence="6">The sequence shown here is derived from an EMBL/GenBank/DDBJ whole genome shotgun (WGS) entry which is preliminary data.</text>
</comment>
<evidence type="ECO:0000256" key="1">
    <source>
        <dbReference type="ARBA" id="ARBA00001957"/>
    </source>
</evidence>
<dbReference type="Gene3D" id="3.40.50.720">
    <property type="entry name" value="NAD(P)-binding Rossmann-like Domain"/>
    <property type="match status" value="1"/>
</dbReference>
<dbReference type="InterPro" id="IPR010071">
    <property type="entry name" value="AA_adenyl_dom"/>
</dbReference>
<dbReference type="Gene3D" id="3.30.300.30">
    <property type="match status" value="1"/>
</dbReference>
<dbReference type="InterPro" id="IPR006162">
    <property type="entry name" value="Ppantetheine_attach_site"/>
</dbReference>
<dbReference type="InterPro" id="IPR042099">
    <property type="entry name" value="ANL_N_sf"/>
</dbReference>
<evidence type="ECO:0000313" key="6">
    <source>
        <dbReference type="EMBL" id="MBC6448100.1"/>
    </source>
</evidence>
<dbReference type="Pfam" id="PF00501">
    <property type="entry name" value="AMP-binding"/>
    <property type="match status" value="1"/>
</dbReference>
<proteinExistence type="predicted"/>
<sequence>MSERDRLFAMLAAKRGLAAAQGIPRRDPARVVPLLPGQRQLWFLDRVGATDGVYTMSQVWRLSGAVSVTAIQHALDVLLARHEGLRTSFTEVDGEPVQRIAECCVAPLSVMDGGMAELEAESRRPFDLTTPPLLRAVLVRISDGEHLFALCVHHIVCDGPSLSILVDEFSSLLAGAQPAARATSACDFAVWQADQAADLTVHARYWEERLAGVPTLLELPTDRPRPPVQSYRGASVPVSIKDGEAVSAFCLREGLTAFPLLLAAFSIVLGKLARADDVVVGVPMRDDSKLSNCVGMLANTVAMRTELSGDPTVRAVLDRARQDAVDALEHQGYPWELVARAVAPQPDLSHNPVFQAMFVLNPPGHSVSVPGLAAEPVEPESATARFDLTLALAQEGSRFEGHLDYATDLFDAGTVARIAEYFTRAVAAITADPDQRVGDVDLLTDHEWSLIRSGGHPAAPAPFAARCVTELIARQARRTPDAPAVLDGDDVLSYAELTERANALAWRLRECGVGPESLVAMAAPAGPAAVVALVGIHAAGGAYLPLDPAHPADRLAALLADAGVTVLVTDRADRVAFDGTVLVVGVERRDAPPPTELGPDNLAYVIYTSGSTGAPKGVAVQHGTVANLARAFVDVHGFGPGERVLMIPPLTFDASVGDVFPALISGASLVACPDPAALSGADVLRWCAEQNLTMVDTAAPLWRKWVDDLAVTGVPGPSPLRAMMVGGDTVAVSAVREWAAMTGAAMFNHYGPTEATVCATTYRTDDGDLTATRLPIGRPLPHVRAYVVDERLRPVPVGVPGELCLGGDALARGYLGRGDLTAERFAPDPFGEPGSRLYRTGDLVRWGPDQELEFLGRVDRQVKVRGHRIEPAEIEAVCRRHPAVTDALVVARTDESTGDRRLVGYLVPAGDEPDPGELRAFLRAALPEYLVPGEFVVVPEFPLTGNGKLDHAALPAPARTASAYVEPSTDTGKALAAEWGRLLDRDRVGEHDNFFELGGHSLLAARMITRVRVALGVDLPLRAVFESATLGALAAAIDEHTAAPTIDLWAEATLPEDARPVGPSPEEIARAVESAADPRAVLLTGATGFLGSHLLADALRHTDAQLFCLVRARDEADAMARIERTLRGYQRWRPEFAHRIVAVPGDLAAPRLGLSPRRFDALAAEIDLIHHCGGQVSFAQPYADLRAANVSGTVEVLRLACLHRLTPVQFVSTLGVYPLHLPGVVTEDTAPDQPEHLDRGYEQTKWVADTLVRAARAAGLPVSVHRPARVTGDSRTGIGPVEDLFGRELRTVAMLGVLPDVDDEEDMAPVDHVAAAIGWLSRRPSSYGADFHFHNGRTIRSTVVADTLRDFGYPVRALPYDQWRAELLTRAADSGDPSLVAIAAVAGPTPDRRNRLFDCTATERRLAEAGLRCPPADPDLLRRYLDHYVRAGHLPAPDLVPGGGRA</sequence>
<dbReference type="InterPro" id="IPR009081">
    <property type="entry name" value="PP-bd_ACP"/>
</dbReference>
<dbReference type="PROSITE" id="PS00455">
    <property type="entry name" value="AMP_BINDING"/>
    <property type="match status" value="1"/>
</dbReference>
<keyword evidence="3" id="KW-0597">Phosphoprotein</keyword>
<dbReference type="PROSITE" id="PS00012">
    <property type="entry name" value="PHOSPHOPANTETHEINE"/>
    <property type="match status" value="1"/>
</dbReference>
<dbReference type="InterPro" id="IPR001242">
    <property type="entry name" value="Condensation_dom"/>
</dbReference>
<dbReference type="InterPro" id="IPR000873">
    <property type="entry name" value="AMP-dep_synth/lig_dom"/>
</dbReference>
<keyword evidence="4" id="KW-0436">Ligase</keyword>
<dbReference type="InterPro" id="IPR020806">
    <property type="entry name" value="PKS_PP-bd"/>
</dbReference>
<dbReference type="SUPFAM" id="SSF51735">
    <property type="entry name" value="NAD(P)-binding Rossmann-fold domains"/>
    <property type="match status" value="1"/>
</dbReference>
<reference evidence="6 7" key="1">
    <citation type="submission" date="2020-06" db="EMBL/GenBank/DDBJ databases">
        <title>Actinokineospora xiongansis sp. nov., isolated from soil of Baiyangdian.</title>
        <authorList>
            <person name="Zhang X."/>
        </authorList>
    </citation>
    <scope>NUCLEOTIDE SEQUENCE [LARGE SCALE GENOMIC DNA]</scope>
    <source>
        <strain evidence="6 7">HBU206404</strain>
    </source>
</reference>
<dbReference type="PROSITE" id="PS50075">
    <property type="entry name" value="CARRIER"/>
    <property type="match status" value="1"/>
</dbReference>
<evidence type="ECO:0000256" key="3">
    <source>
        <dbReference type="ARBA" id="ARBA00022553"/>
    </source>
</evidence>
<dbReference type="PANTHER" id="PTHR45527">
    <property type="entry name" value="NONRIBOSOMAL PEPTIDE SYNTHETASE"/>
    <property type="match status" value="1"/>
</dbReference>
<dbReference type="CDD" id="cd05930">
    <property type="entry name" value="A_NRPS"/>
    <property type="match status" value="1"/>
</dbReference>
<dbReference type="PANTHER" id="PTHR45527:SF1">
    <property type="entry name" value="FATTY ACID SYNTHASE"/>
    <property type="match status" value="1"/>
</dbReference>
<dbReference type="Pfam" id="PF07993">
    <property type="entry name" value="NAD_binding_4"/>
    <property type="match status" value="1"/>
</dbReference>
<evidence type="ECO:0000256" key="2">
    <source>
        <dbReference type="ARBA" id="ARBA00022450"/>
    </source>
</evidence>
<name>A0ABR7L5Z3_9PSEU</name>
<dbReference type="EMBL" id="JABVED010000006">
    <property type="protein sequence ID" value="MBC6448100.1"/>
    <property type="molecule type" value="Genomic_DNA"/>
</dbReference>
<gene>
    <name evidence="6" type="ORF">GPZ80_13070</name>
</gene>
<dbReference type="Gene3D" id="3.30.559.30">
    <property type="entry name" value="Nonribosomal peptide synthetase, condensation domain"/>
    <property type="match status" value="1"/>
</dbReference>
<dbReference type="SUPFAM" id="SSF56801">
    <property type="entry name" value="Acetyl-CoA synthetase-like"/>
    <property type="match status" value="1"/>
</dbReference>
<dbReference type="NCBIfam" id="TIGR01746">
    <property type="entry name" value="Thioester-redct"/>
    <property type="match status" value="1"/>
</dbReference>
<dbReference type="InterPro" id="IPR045851">
    <property type="entry name" value="AMP-bd_C_sf"/>
</dbReference>
<accession>A0ABR7L5Z3</accession>
<dbReference type="Pfam" id="PF00550">
    <property type="entry name" value="PP-binding"/>
    <property type="match status" value="1"/>
</dbReference>
<evidence type="ECO:0000259" key="5">
    <source>
        <dbReference type="PROSITE" id="PS50075"/>
    </source>
</evidence>
<dbReference type="PIRSF" id="PIRSF001617">
    <property type="entry name" value="Alpha-AR"/>
    <property type="match status" value="1"/>
</dbReference>
<dbReference type="Pfam" id="PF00668">
    <property type="entry name" value="Condensation"/>
    <property type="match status" value="1"/>
</dbReference>
<dbReference type="Pfam" id="PF13193">
    <property type="entry name" value="AMP-binding_C"/>
    <property type="match status" value="1"/>
</dbReference>
<dbReference type="Gene3D" id="1.10.1200.10">
    <property type="entry name" value="ACP-like"/>
    <property type="match status" value="1"/>
</dbReference>
<dbReference type="NCBIfam" id="TIGR01733">
    <property type="entry name" value="AA-adenyl-dom"/>
    <property type="match status" value="1"/>
</dbReference>
<dbReference type="RefSeq" id="WP_187220596.1">
    <property type="nucleotide sequence ID" value="NZ_JABVED010000006.1"/>
</dbReference>
<keyword evidence="7" id="KW-1185">Reference proteome</keyword>
<comment type="cofactor">
    <cofactor evidence="1">
        <name>pantetheine 4'-phosphate</name>
        <dbReference type="ChEBI" id="CHEBI:47942"/>
    </cofactor>
</comment>
<dbReference type="InterPro" id="IPR013120">
    <property type="entry name" value="FAR_NAD-bd"/>
</dbReference>
<dbReference type="InterPro" id="IPR023213">
    <property type="entry name" value="CAT-like_dom_sf"/>
</dbReference>
<dbReference type="InterPro" id="IPR010080">
    <property type="entry name" value="Thioester_reductase-like_dom"/>
</dbReference>
<dbReference type="SMART" id="SM00823">
    <property type="entry name" value="PKS_PP"/>
    <property type="match status" value="1"/>
</dbReference>
<dbReference type="CDD" id="cd19531">
    <property type="entry name" value="LCL_NRPS-like"/>
    <property type="match status" value="1"/>
</dbReference>
<dbReference type="Gene3D" id="3.40.50.12780">
    <property type="entry name" value="N-terminal domain of ligase-like"/>
    <property type="match status" value="1"/>
</dbReference>
<protein>
    <submittedName>
        <fullName evidence="6">Amino acid adenylation domain-containing protein</fullName>
    </submittedName>
</protein>
<feature type="domain" description="Carrier" evidence="5">
    <location>
        <begin position="966"/>
        <end position="1041"/>
    </location>
</feature>
<dbReference type="Proteomes" id="UP000734823">
    <property type="component" value="Unassembled WGS sequence"/>
</dbReference>
<dbReference type="InterPro" id="IPR036736">
    <property type="entry name" value="ACP-like_sf"/>
</dbReference>
<dbReference type="InterPro" id="IPR020845">
    <property type="entry name" value="AMP-binding_CS"/>
</dbReference>